<protein>
    <submittedName>
        <fullName evidence="1">Uncharacterized protein</fullName>
    </submittedName>
</protein>
<proteinExistence type="predicted"/>
<organism evidence="1 2">
    <name type="scientific">Paramecium primaurelia</name>
    <dbReference type="NCBI Taxonomy" id="5886"/>
    <lineage>
        <taxon>Eukaryota</taxon>
        <taxon>Sar</taxon>
        <taxon>Alveolata</taxon>
        <taxon>Ciliophora</taxon>
        <taxon>Intramacronucleata</taxon>
        <taxon>Oligohymenophorea</taxon>
        <taxon>Peniculida</taxon>
        <taxon>Parameciidae</taxon>
        <taxon>Paramecium</taxon>
    </lineage>
</organism>
<name>A0A8S1NUQ2_PARPR</name>
<dbReference type="AlphaFoldDB" id="A0A8S1NUQ2"/>
<accession>A0A8S1NUQ2</accession>
<evidence type="ECO:0000313" key="1">
    <source>
        <dbReference type="EMBL" id="CAD8093941.1"/>
    </source>
</evidence>
<dbReference type="EMBL" id="CAJJDM010000097">
    <property type="protein sequence ID" value="CAD8093941.1"/>
    <property type="molecule type" value="Genomic_DNA"/>
</dbReference>
<sequence length="36" mass="4347">MQISQFSTLYFYSSTIQSFQIYPLKFINHQLKKSQT</sequence>
<comment type="caution">
    <text evidence="1">The sequence shown here is derived from an EMBL/GenBank/DDBJ whole genome shotgun (WGS) entry which is preliminary data.</text>
</comment>
<reference evidence="1" key="1">
    <citation type="submission" date="2021-01" db="EMBL/GenBank/DDBJ databases">
        <authorList>
            <consortium name="Genoscope - CEA"/>
            <person name="William W."/>
        </authorList>
    </citation>
    <scope>NUCLEOTIDE SEQUENCE</scope>
</reference>
<keyword evidence="2" id="KW-1185">Reference proteome</keyword>
<gene>
    <name evidence="1" type="ORF">PPRIM_AZ9-3.1.T0940135</name>
</gene>
<evidence type="ECO:0000313" key="2">
    <source>
        <dbReference type="Proteomes" id="UP000688137"/>
    </source>
</evidence>
<dbReference type="Proteomes" id="UP000688137">
    <property type="component" value="Unassembled WGS sequence"/>
</dbReference>